<dbReference type="EMBL" id="OB794872">
    <property type="protein sequence ID" value="CAD7431241.1"/>
    <property type="molecule type" value="Genomic_DNA"/>
</dbReference>
<protein>
    <submittedName>
        <fullName evidence="1">Uncharacterized protein</fullName>
    </submittedName>
</protein>
<gene>
    <name evidence="1" type="ORF">TMSB3V08_LOCUS7982</name>
</gene>
<accession>A0A7R9HQI1</accession>
<proteinExistence type="predicted"/>
<sequence>MIERITAGGAEAKMLYISTDSNFHSIVSDSNESTPQPCNSGISTHLQENGDQMISEFGLYENGRLLGK</sequence>
<dbReference type="AlphaFoldDB" id="A0A7R9HQI1"/>
<organism evidence="1">
    <name type="scientific">Timema monikensis</name>
    <dbReference type="NCBI Taxonomy" id="170555"/>
    <lineage>
        <taxon>Eukaryota</taxon>
        <taxon>Metazoa</taxon>
        <taxon>Ecdysozoa</taxon>
        <taxon>Arthropoda</taxon>
        <taxon>Hexapoda</taxon>
        <taxon>Insecta</taxon>
        <taxon>Pterygota</taxon>
        <taxon>Neoptera</taxon>
        <taxon>Polyneoptera</taxon>
        <taxon>Phasmatodea</taxon>
        <taxon>Timematodea</taxon>
        <taxon>Timematoidea</taxon>
        <taxon>Timematidae</taxon>
        <taxon>Timema</taxon>
    </lineage>
</organism>
<reference evidence="1" key="1">
    <citation type="submission" date="2020-11" db="EMBL/GenBank/DDBJ databases">
        <authorList>
            <person name="Tran Van P."/>
        </authorList>
    </citation>
    <scope>NUCLEOTIDE SEQUENCE</scope>
</reference>
<name>A0A7R9HQI1_9NEOP</name>
<evidence type="ECO:0000313" key="1">
    <source>
        <dbReference type="EMBL" id="CAD7431241.1"/>
    </source>
</evidence>